<dbReference type="Proteomes" id="UP001143364">
    <property type="component" value="Unassembled WGS sequence"/>
</dbReference>
<reference evidence="1" key="1">
    <citation type="journal article" date="2014" name="Int. J. Syst. Evol. Microbiol.">
        <title>Complete genome sequence of Corynebacterium casei LMG S-19264T (=DSM 44701T), isolated from a smear-ripened cheese.</title>
        <authorList>
            <consortium name="US DOE Joint Genome Institute (JGI-PGF)"/>
            <person name="Walter F."/>
            <person name="Albersmeier A."/>
            <person name="Kalinowski J."/>
            <person name="Ruckert C."/>
        </authorList>
    </citation>
    <scope>NUCLEOTIDE SEQUENCE</scope>
    <source>
        <strain evidence="1">VKM B-2555</strain>
    </source>
</reference>
<organism evidence="1 2">
    <name type="scientific">Methylopila jiangsuensis</name>
    <dbReference type="NCBI Taxonomy" id="586230"/>
    <lineage>
        <taxon>Bacteria</taxon>
        <taxon>Pseudomonadati</taxon>
        <taxon>Pseudomonadota</taxon>
        <taxon>Alphaproteobacteria</taxon>
        <taxon>Hyphomicrobiales</taxon>
        <taxon>Methylopilaceae</taxon>
        <taxon>Methylopila</taxon>
    </lineage>
</organism>
<accession>A0A9W6JFM2</accession>
<dbReference type="EMBL" id="BSFK01000010">
    <property type="protein sequence ID" value="GLK76710.1"/>
    <property type="molecule type" value="Genomic_DNA"/>
</dbReference>
<dbReference type="Gene3D" id="4.10.410.40">
    <property type="match status" value="1"/>
</dbReference>
<comment type="caution">
    <text evidence="1">The sequence shown here is derived from an EMBL/GenBank/DDBJ whole genome shotgun (WGS) entry which is preliminary data.</text>
</comment>
<dbReference type="RefSeq" id="WP_271204581.1">
    <property type="nucleotide sequence ID" value="NZ_BSFK01000010.1"/>
</dbReference>
<reference evidence="1" key="2">
    <citation type="submission" date="2023-01" db="EMBL/GenBank/DDBJ databases">
        <authorList>
            <person name="Sun Q."/>
            <person name="Evtushenko L."/>
        </authorList>
    </citation>
    <scope>NUCLEOTIDE SEQUENCE</scope>
    <source>
        <strain evidence="1">VKM B-2555</strain>
    </source>
</reference>
<proteinExistence type="predicted"/>
<keyword evidence="2" id="KW-1185">Reference proteome</keyword>
<sequence length="155" mass="16444">MAHLTNKTKFYIATTAATPALDTVAEYEALTWTEIKDVFDLGEFGDVDEAVEVKSVGESRLRRLAGTTDGGTLDLIVNRLPGDAGQAALSAARGKGDYPFKCVLPDKLTAGGDGTTFFFSATVLGGRISFGESDNVVRITHTLAINTDRLEVAAD</sequence>
<evidence type="ECO:0000313" key="2">
    <source>
        <dbReference type="Proteomes" id="UP001143364"/>
    </source>
</evidence>
<gene>
    <name evidence="1" type="ORF">GCM10008171_19640</name>
</gene>
<protein>
    <recommendedName>
        <fullName evidence="3">Phage tail protein</fullName>
    </recommendedName>
</protein>
<dbReference type="AlphaFoldDB" id="A0A9W6JFM2"/>
<evidence type="ECO:0008006" key="3">
    <source>
        <dbReference type="Google" id="ProtNLM"/>
    </source>
</evidence>
<name>A0A9W6JFM2_9HYPH</name>
<evidence type="ECO:0000313" key="1">
    <source>
        <dbReference type="EMBL" id="GLK76710.1"/>
    </source>
</evidence>